<dbReference type="OrthoDB" id="10029558at2759"/>
<keyword evidence="1 2" id="KW-0238">DNA-binding</keyword>
<dbReference type="InterPro" id="IPR036388">
    <property type="entry name" value="WH-like_DNA-bd_sf"/>
</dbReference>
<dbReference type="PANTHER" id="PTHR11829:SF402">
    <property type="entry name" value="FORK HEAD DOMAIN-CONTAINING PROTEIN FD3-RELATED"/>
    <property type="match status" value="1"/>
</dbReference>
<dbReference type="GO" id="GO:0000978">
    <property type="term" value="F:RNA polymerase II cis-regulatory region sequence-specific DNA binding"/>
    <property type="evidence" value="ECO:0007669"/>
    <property type="project" value="TreeGrafter"/>
</dbReference>
<evidence type="ECO:0000256" key="1">
    <source>
        <dbReference type="ARBA" id="ARBA00023125"/>
    </source>
</evidence>
<evidence type="ECO:0000259" key="4">
    <source>
        <dbReference type="PROSITE" id="PS50039"/>
    </source>
</evidence>
<dbReference type="AlphaFoldDB" id="A0A9Q0N057"/>
<keyword evidence="6" id="KW-1185">Reference proteome</keyword>
<gene>
    <name evidence="5" type="primary">FOXJ1</name>
    <name evidence="5" type="ORF">Bhyg_06192</name>
</gene>
<dbReference type="InterPro" id="IPR036390">
    <property type="entry name" value="WH_DNA-bd_sf"/>
</dbReference>
<evidence type="ECO:0000256" key="3">
    <source>
        <dbReference type="SAM" id="MobiDB-lite"/>
    </source>
</evidence>
<dbReference type="GO" id="GO:0030154">
    <property type="term" value="P:cell differentiation"/>
    <property type="evidence" value="ECO:0007669"/>
    <property type="project" value="TreeGrafter"/>
</dbReference>
<dbReference type="PROSITE" id="PS50039">
    <property type="entry name" value="FORK_HEAD_3"/>
    <property type="match status" value="1"/>
</dbReference>
<dbReference type="SUPFAM" id="SSF46785">
    <property type="entry name" value="Winged helix' DNA-binding domain"/>
    <property type="match status" value="1"/>
</dbReference>
<dbReference type="GO" id="GO:0005634">
    <property type="term" value="C:nucleus"/>
    <property type="evidence" value="ECO:0007669"/>
    <property type="project" value="UniProtKB-SubCell"/>
</dbReference>
<sequence>MKNLSGMDYEYVYLNYVNDNDSNDNDDGTDNSKTVNSLSPSLSPSDNSVEGNHHVDGEMDDDVEDSGSEQELTNLGWLTDLKKLASWPDIVAGGTVDDDEIIEPISDKSLSEERFKKFMIQVKQSQQIYLDREDLYRNNEHEKPPFNYAQIIAMAMMDCGKMTLKDICKWIQDRFAYFRCNDNWNNSIRHNLSLHFCFTKIARGKNEKGKGGYWELSMNTTKSERKRIRNRRKRFLNDNNSKATPTAAKYHPRKIKKPSKANIAVTEIVANEIDNNVISSEELPGENVNSCVELDVQELISDGEIIVRTEPIQFVLDPNDIQFNATIVASNELQEFEERSVINDGSNEIFLGCDIPLSGDCVIIPYNCQANGNQTTDDDILASNIHSAYLTPTGTQQNGPNVIVEPMPYTLSEMDTVLDIERELSNFVDIPDPAELVENGYFDYTNW</sequence>
<dbReference type="InterPro" id="IPR050211">
    <property type="entry name" value="FOX_domain-containing"/>
</dbReference>
<keyword evidence="2" id="KW-0539">Nucleus</keyword>
<dbReference type="Pfam" id="PF00250">
    <property type="entry name" value="Forkhead"/>
    <property type="match status" value="1"/>
</dbReference>
<dbReference type="Proteomes" id="UP001151699">
    <property type="component" value="Chromosome B"/>
</dbReference>
<feature type="compositionally biased region" description="Low complexity" evidence="3">
    <location>
        <begin position="35"/>
        <end position="49"/>
    </location>
</feature>
<dbReference type="InterPro" id="IPR001766">
    <property type="entry name" value="Fork_head_dom"/>
</dbReference>
<name>A0A9Q0N057_9DIPT</name>
<comment type="caution">
    <text evidence="5">The sequence shown here is derived from an EMBL/GenBank/DDBJ whole genome shotgun (WGS) entry which is preliminary data.</text>
</comment>
<dbReference type="GO" id="GO:0009653">
    <property type="term" value="P:anatomical structure morphogenesis"/>
    <property type="evidence" value="ECO:0007669"/>
    <property type="project" value="TreeGrafter"/>
</dbReference>
<proteinExistence type="predicted"/>
<feature type="compositionally biased region" description="Acidic residues" evidence="3">
    <location>
        <begin position="58"/>
        <end position="68"/>
    </location>
</feature>
<dbReference type="PRINTS" id="PR00053">
    <property type="entry name" value="FORKHEAD"/>
</dbReference>
<evidence type="ECO:0000313" key="6">
    <source>
        <dbReference type="Proteomes" id="UP001151699"/>
    </source>
</evidence>
<comment type="subcellular location">
    <subcellularLocation>
        <location evidence="2">Nucleus</location>
    </subcellularLocation>
</comment>
<feature type="region of interest" description="Disordered" evidence="3">
    <location>
        <begin position="18"/>
        <end position="70"/>
    </location>
</feature>
<evidence type="ECO:0000313" key="5">
    <source>
        <dbReference type="EMBL" id="KAJ6641257.1"/>
    </source>
</evidence>
<dbReference type="EMBL" id="WJQU01000002">
    <property type="protein sequence ID" value="KAJ6641257.1"/>
    <property type="molecule type" value="Genomic_DNA"/>
</dbReference>
<feature type="DNA-binding region" description="Fork-head" evidence="2">
    <location>
        <begin position="143"/>
        <end position="233"/>
    </location>
</feature>
<accession>A0A9Q0N057</accession>
<dbReference type="CDD" id="cd00059">
    <property type="entry name" value="FH_FOX"/>
    <property type="match status" value="1"/>
</dbReference>
<feature type="domain" description="Fork-head" evidence="4">
    <location>
        <begin position="143"/>
        <end position="233"/>
    </location>
</feature>
<dbReference type="SMART" id="SM00339">
    <property type="entry name" value="FH"/>
    <property type="match status" value="1"/>
</dbReference>
<organism evidence="5 6">
    <name type="scientific">Pseudolycoriella hygida</name>
    <dbReference type="NCBI Taxonomy" id="35572"/>
    <lineage>
        <taxon>Eukaryota</taxon>
        <taxon>Metazoa</taxon>
        <taxon>Ecdysozoa</taxon>
        <taxon>Arthropoda</taxon>
        <taxon>Hexapoda</taxon>
        <taxon>Insecta</taxon>
        <taxon>Pterygota</taxon>
        <taxon>Neoptera</taxon>
        <taxon>Endopterygota</taxon>
        <taxon>Diptera</taxon>
        <taxon>Nematocera</taxon>
        <taxon>Sciaroidea</taxon>
        <taxon>Sciaridae</taxon>
        <taxon>Pseudolycoriella</taxon>
    </lineage>
</organism>
<dbReference type="PANTHER" id="PTHR11829">
    <property type="entry name" value="FORKHEAD BOX PROTEIN"/>
    <property type="match status" value="1"/>
</dbReference>
<reference evidence="5" key="1">
    <citation type="submission" date="2022-07" db="EMBL/GenBank/DDBJ databases">
        <authorList>
            <person name="Trinca V."/>
            <person name="Uliana J.V.C."/>
            <person name="Torres T.T."/>
            <person name="Ward R.J."/>
            <person name="Monesi N."/>
        </authorList>
    </citation>
    <scope>NUCLEOTIDE SEQUENCE</scope>
    <source>
        <strain evidence="5">HSMRA1968</strain>
        <tissue evidence="5">Whole embryos</tissue>
    </source>
</reference>
<evidence type="ECO:0000256" key="2">
    <source>
        <dbReference type="PROSITE-ProRule" id="PRU00089"/>
    </source>
</evidence>
<dbReference type="GO" id="GO:0000981">
    <property type="term" value="F:DNA-binding transcription factor activity, RNA polymerase II-specific"/>
    <property type="evidence" value="ECO:0007669"/>
    <property type="project" value="TreeGrafter"/>
</dbReference>
<dbReference type="Gene3D" id="1.10.10.10">
    <property type="entry name" value="Winged helix-like DNA-binding domain superfamily/Winged helix DNA-binding domain"/>
    <property type="match status" value="1"/>
</dbReference>
<protein>
    <submittedName>
        <fullName evidence="5">Forkhead box protein J1</fullName>
    </submittedName>
</protein>